<keyword evidence="3" id="KW-1185">Reference proteome</keyword>
<dbReference type="Proteomes" id="UP000051160">
    <property type="component" value="Unassembled WGS sequence"/>
</dbReference>
<dbReference type="Gene3D" id="1.10.340.30">
    <property type="entry name" value="Hypothetical protein, domain 2"/>
    <property type="match status" value="1"/>
</dbReference>
<protein>
    <submittedName>
        <fullName evidence="2">DNA-3-methyladenine glycosylase I</fullName>
    </submittedName>
</protein>
<dbReference type="PANTHER" id="PTHR30037:SF4">
    <property type="entry name" value="DNA-3-METHYLADENINE GLYCOSYLASE I"/>
    <property type="match status" value="1"/>
</dbReference>
<dbReference type="PATRIC" id="fig|1423776.4.peg.2275"/>
<feature type="binding site" evidence="1">
    <location>
        <position position="20"/>
    </location>
    <ligand>
        <name>Zn(2+)</name>
        <dbReference type="ChEBI" id="CHEBI:29105"/>
    </ligand>
</feature>
<evidence type="ECO:0000313" key="3">
    <source>
        <dbReference type="Proteomes" id="UP000051160"/>
    </source>
</evidence>
<evidence type="ECO:0000256" key="1">
    <source>
        <dbReference type="PIRSR" id="PIRSR605019-1"/>
    </source>
</evidence>
<dbReference type="InterPro" id="IPR005019">
    <property type="entry name" value="Adenine_glyco"/>
</dbReference>
<evidence type="ECO:0000313" key="2">
    <source>
        <dbReference type="EMBL" id="KRK99428.1"/>
    </source>
</evidence>
<dbReference type="GO" id="GO:0008725">
    <property type="term" value="F:DNA-3-methyladenine glycosylase activity"/>
    <property type="evidence" value="ECO:0007669"/>
    <property type="project" value="InterPro"/>
</dbReference>
<dbReference type="EMBL" id="AZEE01000010">
    <property type="protein sequence ID" value="KRK99428.1"/>
    <property type="molecule type" value="Genomic_DNA"/>
</dbReference>
<proteinExistence type="predicted"/>
<dbReference type="Pfam" id="PF03352">
    <property type="entry name" value="Adenine_glyco"/>
    <property type="match status" value="1"/>
</dbReference>
<dbReference type="PANTHER" id="PTHR30037">
    <property type="entry name" value="DNA-3-METHYLADENINE GLYCOSYLASE 1"/>
    <property type="match status" value="1"/>
</dbReference>
<gene>
    <name evidence="2" type="ORF">FD04_GL002245</name>
</gene>
<keyword evidence="1" id="KW-0479">Metal-binding</keyword>
<feature type="binding site" evidence="1">
    <location>
        <position position="181"/>
    </location>
    <ligand>
        <name>Zn(2+)</name>
        <dbReference type="ChEBI" id="CHEBI:29105"/>
    </ligand>
</feature>
<dbReference type="InterPro" id="IPR052891">
    <property type="entry name" value="DNA-3mA_glycosylase"/>
</dbReference>
<dbReference type="SUPFAM" id="SSF48150">
    <property type="entry name" value="DNA-glycosylase"/>
    <property type="match status" value="1"/>
</dbReference>
<keyword evidence="1" id="KW-0862">Zinc</keyword>
<organism evidence="2 3">
    <name type="scientific">Secundilactobacillus odoratitofui DSM 19909 = JCM 15043</name>
    <dbReference type="NCBI Taxonomy" id="1423776"/>
    <lineage>
        <taxon>Bacteria</taxon>
        <taxon>Bacillati</taxon>
        <taxon>Bacillota</taxon>
        <taxon>Bacilli</taxon>
        <taxon>Lactobacillales</taxon>
        <taxon>Lactobacillaceae</taxon>
        <taxon>Secundilactobacillus</taxon>
    </lineage>
</organism>
<accession>A0A0R1M297</accession>
<sequence length="192" mass="22287">MEMTTRCHWAEKSPQLLIYHDLEWGVPVHDEQRLFENLSLEIFQAGLTWQLILKYRQALRQAFYQFDPQLIAQMNTKQVQGLYHDNRIIRNHSKIDAVIENSKVLTGLHQMGWSLSETLWQHVNAMPLDHHLAPGEVIVTKPFVSTLTEQLKQLGFKRIGPKTCYALLQASGMVNDHLVNCYRHDELSQVVS</sequence>
<reference evidence="2 3" key="1">
    <citation type="journal article" date="2015" name="Genome Announc.">
        <title>Expanding the biotechnology potential of lactobacilli through comparative genomics of 213 strains and associated genera.</title>
        <authorList>
            <person name="Sun Z."/>
            <person name="Harris H.M."/>
            <person name="McCann A."/>
            <person name="Guo C."/>
            <person name="Argimon S."/>
            <person name="Zhang W."/>
            <person name="Yang X."/>
            <person name="Jeffery I.B."/>
            <person name="Cooney J.C."/>
            <person name="Kagawa T.F."/>
            <person name="Liu W."/>
            <person name="Song Y."/>
            <person name="Salvetti E."/>
            <person name="Wrobel A."/>
            <person name="Rasinkangas P."/>
            <person name="Parkhill J."/>
            <person name="Rea M.C."/>
            <person name="O'Sullivan O."/>
            <person name="Ritari J."/>
            <person name="Douillard F.P."/>
            <person name="Paul Ross R."/>
            <person name="Yang R."/>
            <person name="Briner A.E."/>
            <person name="Felis G.E."/>
            <person name="de Vos W.M."/>
            <person name="Barrangou R."/>
            <person name="Klaenhammer T.R."/>
            <person name="Caufield P.W."/>
            <person name="Cui Y."/>
            <person name="Zhang H."/>
            <person name="O'Toole P.W."/>
        </authorList>
    </citation>
    <scope>NUCLEOTIDE SEQUENCE [LARGE SCALE GENOMIC DNA]</scope>
    <source>
        <strain evidence="2 3">DSM 19909</strain>
    </source>
</reference>
<name>A0A0R1M297_9LACO</name>
<dbReference type="GO" id="GO:0006284">
    <property type="term" value="P:base-excision repair"/>
    <property type="evidence" value="ECO:0007669"/>
    <property type="project" value="InterPro"/>
</dbReference>
<dbReference type="InterPro" id="IPR011257">
    <property type="entry name" value="DNA_glycosylase"/>
</dbReference>
<dbReference type="AlphaFoldDB" id="A0A0R1M297"/>
<dbReference type="STRING" id="1423776.FD04_GL002245"/>
<dbReference type="GO" id="GO:0046872">
    <property type="term" value="F:metal ion binding"/>
    <property type="evidence" value="ECO:0007669"/>
    <property type="project" value="UniProtKB-KW"/>
</dbReference>
<feature type="binding site" evidence="1">
    <location>
        <position position="7"/>
    </location>
    <ligand>
        <name>Zn(2+)</name>
        <dbReference type="ChEBI" id="CHEBI:29105"/>
    </ligand>
</feature>
<feature type="binding site" evidence="1">
    <location>
        <position position="177"/>
    </location>
    <ligand>
        <name>Zn(2+)</name>
        <dbReference type="ChEBI" id="CHEBI:29105"/>
    </ligand>
</feature>
<comment type="caution">
    <text evidence="2">The sequence shown here is derived from an EMBL/GenBank/DDBJ whole genome shotgun (WGS) entry which is preliminary data.</text>
</comment>